<gene>
    <name evidence="2" type="primary">LOC106120591</name>
</gene>
<feature type="region of interest" description="Disordered" evidence="1">
    <location>
        <begin position="1"/>
        <end position="26"/>
    </location>
</feature>
<feature type="compositionally biased region" description="Acidic residues" evidence="1">
    <location>
        <begin position="115"/>
        <end position="126"/>
    </location>
</feature>
<evidence type="ECO:0000313" key="2">
    <source>
        <dbReference type="RefSeq" id="XP_013171398.1"/>
    </source>
</evidence>
<organism evidence="2">
    <name type="scientific">Papilio xuthus</name>
    <name type="common">Asian swallowtail butterfly</name>
    <dbReference type="NCBI Taxonomy" id="66420"/>
    <lineage>
        <taxon>Eukaryota</taxon>
        <taxon>Metazoa</taxon>
        <taxon>Ecdysozoa</taxon>
        <taxon>Arthropoda</taxon>
        <taxon>Hexapoda</taxon>
        <taxon>Insecta</taxon>
        <taxon>Pterygota</taxon>
        <taxon>Neoptera</taxon>
        <taxon>Endopterygota</taxon>
        <taxon>Lepidoptera</taxon>
        <taxon>Glossata</taxon>
        <taxon>Ditrysia</taxon>
        <taxon>Papilionoidea</taxon>
        <taxon>Papilionidae</taxon>
        <taxon>Papilioninae</taxon>
        <taxon>Papilio</taxon>
    </lineage>
</organism>
<dbReference type="GeneID" id="106120591"/>
<reference evidence="2" key="1">
    <citation type="submission" date="2025-08" db="UniProtKB">
        <authorList>
            <consortium name="RefSeq"/>
        </authorList>
    </citation>
    <scope>IDENTIFICATION</scope>
</reference>
<evidence type="ECO:0000256" key="1">
    <source>
        <dbReference type="SAM" id="MobiDB-lite"/>
    </source>
</evidence>
<dbReference type="RefSeq" id="XP_013171398.1">
    <property type="nucleotide sequence ID" value="XM_013315944.1"/>
</dbReference>
<proteinExistence type="predicted"/>
<feature type="region of interest" description="Disordered" evidence="1">
    <location>
        <begin position="92"/>
        <end position="126"/>
    </location>
</feature>
<dbReference type="AlphaFoldDB" id="A0AAJ6ZFG0"/>
<protein>
    <submittedName>
        <fullName evidence="2">Uncharacterized protein LOC106120591</fullName>
    </submittedName>
</protein>
<dbReference type="Proteomes" id="UP000694872">
    <property type="component" value="Unplaced"/>
</dbReference>
<feature type="compositionally biased region" description="Basic and acidic residues" evidence="1">
    <location>
        <begin position="1"/>
        <end position="10"/>
    </location>
</feature>
<accession>A0AAJ6ZFG0</accession>
<dbReference type="KEGG" id="pxu:106120591"/>
<sequence>MVERAAERSARAAGGPRAPTPAPLLQPQDCSAPAHCCQVCYIIKSPEQCECEREPLSAARDLLAGHERRHPHLFSSLKTALLPLIAARNVDRESAERRHRKKSVIQMRNGAPVVDSDDGSEEEPVP</sequence>
<name>A0AAJ6ZFG0_PAPXU</name>